<reference evidence="10" key="1">
    <citation type="journal article" date="2019" name="Int. J. Syst. Evol. Microbiol.">
        <title>The Global Catalogue of Microorganisms (GCM) 10K type strain sequencing project: providing services to taxonomists for standard genome sequencing and annotation.</title>
        <authorList>
            <consortium name="The Broad Institute Genomics Platform"/>
            <consortium name="The Broad Institute Genome Sequencing Center for Infectious Disease"/>
            <person name="Wu L."/>
            <person name="Ma J."/>
        </authorList>
    </citation>
    <scope>NUCLEOTIDE SEQUENCE [LARGE SCALE GENOMIC DNA]</scope>
    <source>
        <strain evidence="10">CCUG 59129</strain>
    </source>
</reference>
<evidence type="ECO:0000256" key="1">
    <source>
        <dbReference type="ARBA" id="ARBA00004651"/>
    </source>
</evidence>
<proteinExistence type="inferred from homology"/>
<dbReference type="Proteomes" id="UP001596989">
    <property type="component" value="Unassembled WGS sequence"/>
</dbReference>
<sequence length="306" mass="34187">MSGRGSTSDMVNKWKEHLYSFLNSGTLLVCAFLCAYPFYYIIVNSFSDPAESAKGVYFWPRGITFSSYEQLLQIPSIFQSVFISVARTVVGTIITVFCSAFLGYMVTKKELLFRSGIYRLIIITMFFNSGLIPWYMLMKTLHLKNNFLLYVLPGAVSAFFIILVKTYIESLPASLEESAQIDGAGVWTIFVKIIFPLSLPIIACIAVFTAVGQWNSWADNFYLVTDSNLNTLQYLLYTNLKSNMADIMRTSASGTTQGAALASSGRVTPMSIRYAMTVITVIPIMLVYPFMQKYFVKGIMLGAVKG</sequence>
<feature type="transmembrane region" description="Helical" evidence="7">
    <location>
        <begin position="147"/>
        <end position="168"/>
    </location>
</feature>
<keyword evidence="5 7" id="KW-1133">Transmembrane helix</keyword>
<evidence type="ECO:0000259" key="8">
    <source>
        <dbReference type="PROSITE" id="PS50928"/>
    </source>
</evidence>
<keyword evidence="4 7" id="KW-0812">Transmembrane</keyword>
<dbReference type="RefSeq" id="WP_377563040.1">
    <property type="nucleotide sequence ID" value="NZ_JBHTJZ010000007.1"/>
</dbReference>
<organism evidence="9 10">
    <name type="scientific">Paenibacillus chungangensis</name>
    <dbReference type="NCBI Taxonomy" id="696535"/>
    <lineage>
        <taxon>Bacteria</taxon>
        <taxon>Bacillati</taxon>
        <taxon>Bacillota</taxon>
        <taxon>Bacilli</taxon>
        <taxon>Bacillales</taxon>
        <taxon>Paenibacillaceae</taxon>
        <taxon>Paenibacillus</taxon>
    </lineage>
</organism>
<feature type="transmembrane region" description="Helical" evidence="7">
    <location>
        <begin position="189"/>
        <end position="211"/>
    </location>
</feature>
<comment type="caution">
    <text evidence="9">The sequence shown here is derived from an EMBL/GenBank/DDBJ whole genome shotgun (WGS) entry which is preliminary data.</text>
</comment>
<dbReference type="InterPro" id="IPR000515">
    <property type="entry name" value="MetI-like"/>
</dbReference>
<dbReference type="InterPro" id="IPR035906">
    <property type="entry name" value="MetI-like_sf"/>
</dbReference>
<dbReference type="Pfam" id="PF00528">
    <property type="entry name" value="BPD_transp_1"/>
    <property type="match status" value="1"/>
</dbReference>
<keyword evidence="10" id="KW-1185">Reference proteome</keyword>
<evidence type="ECO:0000256" key="2">
    <source>
        <dbReference type="ARBA" id="ARBA00022448"/>
    </source>
</evidence>
<accession>A0ABW3HNP9</accession>
<dbReference type="SUPFAM" id="SSF161098">
    <property type="entry name" value="MetI-like"/>
    <property type="match status" value="1"/>
</dbReference>
<feature type="domain" description="ABC transmembrane type-1" evidence="8">
    <location>
        <begin position="81"/>
        <end position="291"/>
    </location>
</feature>
<feature type="transmembrane region" description="Helical" evidence="7">
    <location>
        <begin position="21"/>
        <end position="42"/>
    </location>
</feature>
<evidence type="ECO:0000256" key="5">
    <source>
        <dbReference type="ARBA" id="ARBA00022989"/>
    </source>
</evidence>
<evidence type="ECO:0000313" key="9">
    <source>
        <dbReference type="EMBL" id="MFD0959117.1"/>
    </source>
</evidence>
<comment type="similarity">
    <text evidence="7">Belongs to the binding-protein-dependent transport system permease family.</text>
</comment>
<dbReference type="Gene3D" id="1.10.3720.10">
    <property type="entry name" value="MetI-like"/>
    <property type="match status" value="1"/>
</dbReference>
<feature type="transmembrane region" description="Helical" evidence="7">
    <location>
        <begin position="272"/>
        <end position="291"/>
    </location>
</feature>
<dbReference type="PANTHER" id="PTHR43744:SF9">
    <property type="entry name" value="POLYGALACTURONAN_RHAMNOGALACTURONAN TRANSPORT SYSTEM PERMEASE PROTEIN YTCP"/>
    <property type="match status" value="1"/>
</dbReference>
<evidence type="ECO:0000256" key="3">
    <source>
        <dbReference type="ARBA" id="ARBA00022475"/>
    </source>
</evidence>
<keyword evidence="2 7" id="KW-0813">Transport</keyword>
<evidence type="ECO:0000313" key="10">
    <source>
        <dbReference type="Proteomes" id="UP001596989"/>
    </source>
</evidence>
<dbReference type="EMBL" id="JBHTJZ010000007">
    <property type="protein sequence ID" value="MFD0959117.1"/>
    <property type="molecule type" value="Genomic_DNA"/>
</dbReference>
<evidence type="ECO:0000256" key="7">
    <source>
        <dbReference type="RuleBase" id="RU363032"/>
    </source>
</evidence>
<protein>
    <submittedName>
        <fullName evidence="9">Carbohydrate ABC transporter permease</fullName>
    </submittedName>
</protein>
<dbReference type="PROSITE" id="PS50928">
    <property type="entry name" value="ABC_TM1"/>
    <property type="match status" value="1"/>
</dbReference>
<dbReference type="PANTHER" id="PTHR43744">
    <property type="entry name" value="ABC TRANSPORTER PERMEASE PROTEIN MG189-RELATED-RELATED"/>
    <property type="match status" value="1"/>
</dbReference>
<dbReference type="CDD" id="cd06261">
    <property type="entry name" value="TM_PBP2"/>
    <property type="match status" value="1"/>
</dbReference>
<evidence type="ECO:0000256" key="4">
    <source>
        <dbReference type="ARBA" id="ARBA00022692"/>
    </source>
</evidence>
<comment type="subcellular location">
    <subcellularLocation>
        <location evidence="1 7">Cell membrane</location>
        <topology evidence="1 7">Multi-pass membrane protein</topology>
    </subcellularLocation>
</comment>
<evidence type="ECO:0000256" key="6">
    <source>
        <dbReference type="ARBA" id="ARBA00023136"/>
    </source>
</evidence>
<feature type="transmembrane region" description="Helical" evidence="7">
    <location>
        <begin position="77"/>
        <end position="104"/>
    </location>
</feature>
<keyword evidence="6 7" id="KW-0472">Membrane</keyword>
<name>A0ABW3HNP9_9BACL</name>
<feature type="transmembrane region" description="Helical" evidence="7">
    <location>
        <begin position="116"/>
        <end position="135"/>
    </location>
</feature>
<keyword evidence="3" id="KW-1003">Cell membrane</keyword>
<gene>
    <name evidence="9" type="ORF">ACFQ2I_06925</name>
</gene>